<protein>
    <submittedName>
        <fullName evidence="5">P0</fullName>
    </submittedName>
</protein>
<dbReference type="InterPro" id="IPR006755">
    <property type="entry name" value="Virus_P0"/>
</dbReference>
<dbReference type="Pfam" id="PF04662">
    <property type="entry name" value="Luteo_PO"/>
    <property type="match status" value="1"/>
</dbReference>
<name>A0AA96HDD9_9VIRU</name>
<sequence length="265" mass="30752">MLFSFDSDSTVHVFPARFESLRERIYSFGTVLQTSFAATLLRSSYIFENYNYEYAVRCLLFLFPIALRSDIARVGHRTLSAPERGFQRLILWAAQCGVLLRTSTSAEGRRDFSLAPLNPGRNRDHMRLFISNHLPEIIGKHPRRWEETVVGGLPAIQRFLHQYLQFVQTNCEQRLCVDDRLDNLLVDLHTLGRRLVRLSIRENIFSTRLNNSIFNSLHCVYGEMLKSPLWADGPLPTRSTEHYKMDLFSALWNADSIPEHECEED</sequence>
<evidence type="ECO:0000256" key="2">
    <source>
        <dbReference type="ARBA" id="ARBA00022581"/>
    </source>
</evidence>
<dbReference type="EMBL" id="OR452412">
    <property type="protein sequence ID" value="WNN30788.1"/>
    <property type="molecule type" value="Genomic_RNA"/>
</dbReference>
<dbReference type="GO" id="GO:0016032">
    <property type="term" value="P:viral process"/>
    <property type="evidence" value="ECO:0007669"/>
    <property type="project" value="InterPro"/>
</dbReference>
<evidence type="ECO:0000313" key="5">
    <source>
        <dbReference type="EMBL" id="WNN30788.1"/>
    </source>
</evidence>
<accession>A0AA96HDD9</accession>
<dbReference type="GO" id="GO:0052170">
    <property type="term" value="P:symbiont-mediated suppression of host innate immune response"/>
    <property type="evidence" value="ECO:0007669"/>
    <property type="project" value="UniProtKB-KW"/>
</dbReference>
<organism evidence="5">
    <name type="scientific">Bitter apple aphid-born yellows virus</name>
    <dbReference type="NCBI Taxonomy" id="3077960"/>
    <lineage>
        <taxon>Viruses</taxon>
        <taxon>Riboviria</taxon>
        <taxon>Orthornavirae</taxon>
        <taxon>Pisuviricota</taxon>
        <taxon>Pisoniviricetes</taxon>
        <taxon>Sobelivirales</taxon>
        <taxon>Solemoviridae</taxon>
        <taxon>Polerovirus</taxon>
    </lineage>
</organism>
<evidence type="ECO:0000256" key="1">
    <source>
        <dbReference type="ARBA" id="ARBA00022463"/>
    </source>
</evidence>
<keyword evidence="2" id="KW-0945">Host-virus interaction</keyword>
<reference evidence="5" key="1">
    <citation type="submission" date="2023-08" db="EMBL/GenBank/DDBJ databases">
        <authorList>
            <person name="Ghorani S."/>
            <person name="Massumi H."/>
            <person name="Hosseini S."/>
            <person name="Mansouri M."/>
            <person name="Heydarnejad J."/>
        </authorList>
    </citation>
    <scope>NUCLEOTIDE SEQUENCE</scope>
    <source>
        <strain evidence="5">BaABYV-IR-2</strain>
    </source>
</reference>
<evidence type="ECO:0000256" key="4">
    <source>
        <dbReference type="ARBA" id="ARBA00023280"/>
    </source>
</evidence>
<gene>
    <name evidence="5" type="primary">P0</name>
</gene>
<keyword evidence="4" id="KW-0899">Viral immunoevasion</keyword>
<keyword evidence="3" id="KW-1090">Inhibition of host innate immune response by virus</keyword>
<keyword evidence="1" id="KW-0941">Suppressor of RNA silencing</keyword>
<proteinExistence type="predicted"/>
<evidence type="ECO:0000256" key="3">
    <source>
        <dbReference type="ARBA" id="ARBA00022632"/>
    </source>
</evidence>